<evidence type="ECO:0000256" key="5">
    <source>
        <dbReference type="ARBA" id="ARBA00022691"/>
    </source>
</evidence>
<dbReference type="Proteomes" id="UP001224775">
    <property type="component" value="Unassembled WGS sequence"/>
</dbReference>
<comment type="similarity">
    <text evidence="1">Belongs to the TYW3 family.</text>
</comment>
<evidence type="ECO:0000256" key="3">
    <source>
        <dbReference type="ARBA" id="ARBA00022603"/>
    </source>
</evidence>
<dbReference type="AlphaFoldDB" id="A0AAD9D883"/>
<evidence type="ECO:0000256" key="6">
    <source>
        <dbReference type="ARBA" id="ARBA00022694"/>
    </source>
</evidence>
<organism evidence="13 14">
    <name type="scientific">Skeletonema marinoi</name>
    <dbReference type="NCBI Taxonomy" id="267567"/>
    <lineage>
        <taxon>Eukaryota</taxon>
        <taxon>Sar</taxon>
        <taxon>Stramenopiles</taxon>
        <taxon>Ochrophyta</taxon>
        <taxon>Bacillariophyta</taxon>
        <taxon>Coscinodiscophyceae</taxon>
        <taxon>Thalassiosirophycidae</taxon>
        <taxon>Thalassiosirales</taxon>
        <taxon>Skeletonemataceae</taxon>
        <taxon>Skeletonema</taxon>
        <taxon>Skeletonema marinoi-dohrnii complex</taxon>
    </lineage>
</organism>
<dbReference type="Pfam" id="PF02676">
    <property type="entry name" value="TYW3"/>
    <property type="match status" value="1"/>
</dbReference>
<dbReference type="GO" id="GO:0008168">
    <property type="term" value="F:methyltransferase activity"/>
    <property type="evidence" value="ECO:0007669"/>
    <property type="project" value="UniProtKB-KW"/>
</dbReference>
<dbReference type="EMBL" id="JATAAI010000029">
    <property type="protein sequence ID" value="KAK1736424.1"/>
    <property type="molecule type" value="Genomic_DNA"/>
</dbReference>
<keyword evidence="14" id="KW-1185">Reference proteome</keyword>
<evidence type="ECO:0000256" key="11">
    <source>
        <dbReference type="SAM" id="MobiDB-lite"/>
    </source>
</evidence>
<comment type="function">
    <text evidence="9">S-adenosyl-L-methionine-dependent methyltransferase that acts as a component of the wybutosine biosynthesis pathway. Wybutosine is a hyper modified guanosine with a tricyclic base found at the 3'-position adjacent to the anticodon of eukaryotic phenylalanine tRNA. Probably methylates N-4 position of wybutosine-86 to produce wybutosine-72.</text>
</comment>
<dbReference type="SUPFAM" id="SSF111278">
    <property type="entry name" value="SSo0622-like"/>
    <property type="match status" value="1"/>
</dbReference>
<gene>
    <name evidence="13" type="ORF">QTG54_013024</name>
</gene>
<dbReference type="InterPro" id="IPR015915">
    <property type="entry name" value="Kelch-typ_b-propeller"/>
</dbReference>
<evidence type="ECO:0000256" key="2">
    <source>
        <dbReference type="ARBA" id="ARBA00012750"/>
    </source>
</evidence>
<name>A0AAD9D883_9STRA</name>
<protein>
    <recommendedName>
        <fullName evidence="10">tRNA wybutosine-synthesizing protein 3</fullName>
        <ecNumber evidence="2">2.1.1.282</ecNumber>
    </recommendedName>
    <alternativeName>
        <fullName evidence="7">tRNA(Phe) 7-((3-amino-3-carboxypropyl)-4-demethylwyosine(37)-N(4))-methyltransferase</fullName>
    </alternativeName>
</protein>
<proteinExistence type="inferred from homology"/>
<keyword evidence="3 13" id="KW-0489">Methyltransferase</keyword>
<evidence type="ECO:0000256" key="10">
    <source>
        <dbReference type="ARBA" id="ARBA00069229"/>
    </source>
</evidence>
<evidence type="ECO:0000259" key="12">
    <source>
        <dbReference type="Pfam" id="PF02676"/>
    </source>
</evidence>
<keyword evidence="4 13" id="KW-0808">Transferase</keyword>
<feature type="region of interest" description="Disordered" evidence="11">
    <location>
        <begin position="91"/>
        <end position="119"/>
    </location>
</feature>
<dbReference type="InterPro" id="IPR003827">
    <property type="entry name" value="tRNA_yW-synthesising"/>
</dbReference>
<dbReference type="PANTHER" id="PTHR48418:SF1">
    <property type="entry name" value="TRNA WYBUTOSINE-SYNTHESIZING PROTEIN 3"/>
    <property type="match status" value="1"/>
</dbReference>
<dbReference type="Gene3D" id="2.120.10.80">
    <property type="entry name" value="Kelch-type beta propeller"/>
    <property type="match status" value="1"/>
</dbReference>
<evidence type="ECO:0000256" key="4">
    <source>
        <dbReference type="ARBA" id="ARBA00022679"/>
    </source>
</evidence>
<evidence type="ECO:0000256" key="7">
    <source>
        <dbReference type="ARBA" id="ARBA00030554"/>
    </source>
</evidence>
<accession>A0AAD9D883</accession>
<dbReference type="EC" id="2.1.1.282" evidence="2"/>
<dbReference type="GO" id="GO:0032259">
    <property type="term" value="P:methylation"/>
    <property type="evidence" value="ECO:0007669"/>
    <property type="project" value="UniProtKB-KW"/>
</dbReference>
<evidence type="ECO:0000256" key="8">
    <source>
        <dbReference type="ARBA" id="ARBA00049202"/>
    </source>
</evidence>
<feature type="domain" description="tRNA wybutosine-synthesizing protein" evidence="12">
    <location>
        <begin position="41"/>
        <end position="270"/>
    </location>
</feature>
<feature type="compositionally biased region" description="Polar residues" evidence="11">
    <location>
        <begin position="718"/>
        <end position="741"/>
    </location>
</feature>
<keyword evidence="6" id="KW-0819">tRNA processing</keyword>
<reference evidence="13" key="1">
    <citation type="submission" date="2023-06" db="EMBL/GenBank/DDBJ databases">
        <title>Survivors Of The Sea: Transcriptome response of Skeletonema marinoi to long-term dormancy.</title>
        <authorList>
            <person name="Pinder M.I.M."/>
            <person name="Kourtchenko O."/>
            <person name="Robertson E.K."/>
            <person name="Larsson T."/>
            <person name="Maumus F."/>
            <person name="Osuna-Cruz C.M."/>
            <person name="Vancaester E."/>
            <person name="Stenow R."/>
            <person name="Vandepoele K."/>
            <person name="Ploug H."/>
            <person name="Bruchert V."/>
            <person name="Godhe A."/>
            <person name="Topel M."/>
        </authorList>
    </citation>
    <scope>NUCLEOTIDE SEQUENCE</scope>
    <source>
        <strain evidence="13">R05AC</strain>
    </source>
</reference>
<dbReference type="GO" id="GO:0008033">
    <property type="term" value="P:tRNA processing"/>
    <property type="evidence" value="ECO:0007669"/>
    <property type="project" value="UniProtKB-KW"/>
</dbReference>
<dbReference type="SUPFAM" id="SSF117281">
    <property type="entry name" value="Kelch motif"/>
    <property type="match status" value="1"/>
</dbReference>
<dbReference type="InterPro" id="IPR036602">
    <property type="entry name" value="tRNA_yW-synthesising-like_sf"/>
</dbReference>
<sequence length="841" mass="91412">MKADSLNPILLNEPLLPSFASLRERNLRTLYGDTKISEYINNDKSPKGSVDEKIRPLVNLINLHPEFVTLSSCSGRVAMFDPAGSCCDDHQLEDSKKAEDESDVDTPTQQPKEVKGTEISGKGRGKWIFVTHDILPDLGEQIIESLKQARTQRLSLQTTMMDTNDNNSPITFKHEPPLLHIAASSLAAGKKLLHLVKSACAMRESGLVVTDQRVTVEIRTTGTLLCLPLMVQSDTSLQPNEVYLMALADMANKRMEQNGVLLEKLFYTIQNELFDTSSKTEFHVSFESLPSLNLWKCASVAIPSKSQGGETSDDVEILAFGGQGVGPIIDECSNTTTKAPSCRRWDAIFRLSRENGAWAKSWKRLSIATEEHSETVTLQTSAGSFEVNRKTLLGTREGHTACVLPSISSSSSKDDGVAIFGGRTGGPTSPSNDLFLFKLQDDDKGVIGTPVDVRGSPPVPRFGHSMNALASMQSDDIIIPLAVVSGGCSGKSALSCIHILSRSLDSDTGKTYFLWEHIADMPHPRCYHSATVLQINQGEDELFVFGGMSEPDDPFSSIEKFVYKLPIQRECSVPSKEIIISEEFNIPESIGAAACSFYMLPDKTGMMLLSGGVQNGDSGCASNDEAPLHIIKWKVNSNGATLRPERARYSVTGCKGELDLGSLVHHNMLNLQCSRGSISAAFVGGGVPSFSFGQSFARSFAVSITSASAINNREGKTSKTNTARQGSQTTVGPKSKQTQNNRNVTDVVYVAPKDAKSARLELEKLGYFDSRYKLVKVEVDENEGDKKIVIGLPITQHCSSLSLSEGKEGLSQRLQSLVIGWGEEMAPFSSSQMSKMANKAS</sequence>
<comment type="catalytic activity">
    <reaction evidence="8">
        <text>4-demethyl-7-[(3S)-3-amino-3-carboxypropyl]wyosine(37) in tRNA(Phe) + S-adenosyl-L-methionine = 7-[(3S)-3-amino-3-carboxypropyl]wyosine(37) in tRNA(Phe) + S-adenosyl-L-homocysteine + H(+)</text>
        <dbReference type="Rhea" id="RHEA:36635"/>
        <dbReference type="Rhea" id="RHEA-COMP:10378"/>
        <dbReference type="Rhea" id="RHEA-COMP:10379"/>
        <dbReference type="ChEBI" id="CHEBI:15378"/>
        <dbReference type="ChEBI" id="CHEBI:57856"/>
        <dbReference type="ChEBI" id="CHEBI:59789"/>
        <dbReference type="ChEBI" id="CHEBI:73543"/>
        <dbReference type="ChEBI" id="CHEBI:73550"/>
        <dbReference type="EC" id="2.1.1.282"/>
    </reaction>
</comment>
<keyword evidence="5" id="KW-0949">S-adenosyl-L-methionine</keyword>
<dbReference type="FunFam" id="3.30.1960.10:FF:000003">
    <property type="entry name" value="tRNA methyltransferase"/>
    <property type="match status" value="1"/>
</dbReference>
<feature type="region of interest" description="Disordered" evidence="11">
    <location>
        <begin position="713"/>
        <end position="741"/>
    </location>
</feature>
<evidence type="ECO:0000313" key="14">
    <source>
        <dbReference type="Proteomes" id="UP001224775"/>
    </source>
</evidence>
<evidence type="ECO:0000313" key="13">
    <source>
        <dbReference type="EMBL" id="KAK1736424.1"/>
    </source>
</evidence>
<dbReference type="PANTHER" id="PTHR48418">
    <property type="entry name" value="TRNA WYBUTOSINE-SYNTHESIZING PROTEIN 3"/>
    <property type="match status" value="1"/>
</dbReference>
<dbReference type="Gene3D" id="3.30.1960.10">
    <property type="entry name" value="tRNA wybutosine-synthesizing-like"/>
    <property type="match status" value="1"/>
</dbReference>
<evidence type="ECO:0000256" key="1">
    <source>
        <dbReference type="ARBA" id="ARBA00008569"/>
    </source>
</evidence>
<comment type="caution">
    <text evidence="13">The sequence shown here is derived from an EMBL/GenBank/DDBJ whole genome shotgun (WGS) entry which is preliminary data.</text>
</comment>
<evidence type="ECO:0000256" key="9">
    <source>
        <dbReference type="ARBA" id="ARBA00058049"/>
    </source>
</evidence>